<evidence type="ECO:0008006" key="3">
    <source>
        <dbReference type="Google" id="ProtNLM"/>
    </source>
</evidence>
<evidence type="ECO:0000313" key="2">
    <source>
        <dbReference type="Proteomes" id="UP000262538"/>
    </source>
</evidence>
<comment type="caution">
    <text evidence="1">The sequence shown here is derived from an EMBL/GenBank/DDBJ whole genome shotgun (WGS) entry which is preliminary data.</text>
</comment>
<evidence type="ECO:0000313" key="1">
    <source>
        <dbReference type="EMBL" id="RGA03044.1"/>
    </source>
</evidence>
<organism evidence="1 2">
    <name type="scientific">Microbispora triticiradicis</name>
    <dbReference type="NCBI Taxonomy" id="2200763"/>
    <lineage>
        <taxon>Bacteria</taxon>
        <taxon>Bacillati</taxon>
        <taxon>Actinomycetota</taxon>
        <taxon>Actinomycetes</taxon>
        <taxon>Streptosporangiales</taxon>
        <taxon>Streptosporangiaceae</taxon>
        <taxon>Microbispora</taxon>
    </lineage>
</organism>
<dbReference type="EMBL" id="QFZU02000097">
    <property type="protein sequence ID" value="RGA03044.1"/>
    <property type="molecule type" value="Genomic_DNA"/>
</dbReference>
<gene>
    <name evidence="1" type="ORF">DI270_021150</name>
</gene>
<reference evidence="1 2" key="1">
    <citation type="submission" date="2018-08" db="EMBL/GenBank/DDBJ databases">
        <title>Microbispora. triticiradicis sp. nov., a novel actinomycete isolated from the root of wheat (Triticum aestivum L.)).</title>
        <authorList>
            <person name="Han C."/>
        </authorList>
    </citation>
    <scope>NUCLEOTIDE SEQUENCE [LARGE SCALE GENOMIC DNA]</scope>
    <source>
        <strain evidence="1 2">NEAU-HRDPA2-9</strain>
    </source>
</reference>
<proteinExistence type="predicted"/>
<protein>
    <recommendedName>
        <fullName evidence="3">MOSC domain-containing protein</fullName>
    </recommendedName>
</protein>
<dbReference type="Proteomes" id="UP000262538">
    <property type="component" value="Unassembled WGS sequence"/>
</dbReference>
<accession>A0ABX9LIU0</accession>
<keyword evidence="2" id="KW-1185">Reference proteome</keyword>
<sequence length="251" mass="26775">MPVTGDLLRAGLAATASAPTQPALDYYVITPEAGAGAVRAEGLVVEEFVFTGDHRTIGLNTAGWSGDDRAWWSSAAFGRAMREDPELRVRVVAVGRTDAEAAYRRLGGGELPGEATLRDRFHDTLALPDSAPLRLDPEGGSGGFHDSRTYRVLFAGDLRLSGLARLAPEVVTLAGDADDPRTRIAGTGGLRTARDEFTWELRRIGPGVACCVDLTARLGTTSDDALRPLLRNLTTAIRHAGPIPVTIERFS</sequence>
<name>A0ABX9LIU0_9ACTN</name>